<dbReference type="PROSITE" id="PS51257">
    <property type="entry name" value="PROKAR_LIPOPROTEIN"/>
    <property type="match status" value="1"/>
</dbReference>
<organism evidence="1 2">
    <name type="scientific">Litoribrevibacter albus</name>
    <dbReference type="NCBI Taxonomy" id="1473156"/>
    <lineage>
        <taxon>Bacteria</taxon>
        <taxon>Pseudomonadati</taxon>
        <taxon>Pseudomonadota</taxon>
        <taxon>Gammaproteobacteria</taxon>
        <taxon>Oceanospirillales</taxon>
        <taxon>Oceanospirillaceae</taxon>
        <taxon>Litoribrevibacter</taxon>
    </lineage>
</organism>
<comment type="caution">
    <text evidence="1">The sequence shown here is derived from an EMBL/GenBank/DDBJ whole genome shotgun (WGS) entry which is preliminary data.</text>
</comment>
<proteinExistence type="predicted"/>
<evidence type="ECO:0000313" key="2">
    <source>
        <dbReference type="Proteomes" id="UP001161389"/>
    </source>
</evidence>
<sequence length="342" mass="37115">MKAVKNNNNKLVKLVSVVTLALLGSGCNLIYKVTGDTMAGYSADHAVPFIMSMDDAAMGCASGEAMSPLLMSFGRVTTPAHNVGVLLYASAASCAEEKGWNEELRYLRALKAGDAAEAEDAREAQKRYFALAAKRQYKAYKHMDAYFDVALGEECGDLDDREDQLVWLVGNLSGLQALNSQLSSLSDQGIPTNIASKVGRAAECLKDEDWWGVPSAMRAVVWTMVPGTMPKGQNAWARLSQSSKQGENVGVRLSHVFEALAASNANKTDLLKDVIRAHAKSIKSMPVRKDAAMLDRIATMNIRAISDRMWTEKTGHRTPAGSLGKFPDDVVQVETLDLDDLL</sequence>
<dbReference type="EMBL" id="BSNM01000003">
    <property type="protein sequence ID" value="GLQ29913.1"/>
    <property type="molecule type" value="Genomic_DNA"/>
</dbReference>
<evidence type="ECO:0000313" key="1">
    <source>
        <dbReference type="EMBL" id="GLQ29913.1"/>
    </source>
</evidence>
<name>A0AA37S8A3_9GAMM</name>
<reference evidence="1" key="2">
    <citation type="submission" date="2023-01" db="EMBL/GenBank/DDBJ databases">
        <title>Draft genome sequence of Litoribrevibacter albus strain NBRC 110071.</title>
        <authorList>
            <person name="Sun Q."/>
            <person name="Mori K."/>
        </authorList>
    </citation>
    <scope>NUCLEOTIDE SEQUENCE</scope>
    <source>
        <strain evidence="1">NBRC 110071</strain>
    </source>
</reference>
<dbReference type="AlphaFoldDB" id="A0AA37S8A3"/>
<protein>
    <recommendedName>
        <fullName evidence="3">Lipoprotein</fullName>
    </recommendedName>
</protein>
<gene>
    <name evidence="1" type="ORF">GCM10007876_03910</name>
</gene>
<reference evidence="1" key="1">
    <citation type="journal article" date="2014" name="Int. J. Syst. Evol. Microbiol.">
        <title>Complete genome sequence of Corynebacterium casei LMG S-19264T (=DSM 44701T), isolated from a smear-ripened cheese.</title>
        <authorList>
            <consortium name="US DOE Joint Genome Institute (JGI-PGF)"/>
            <person name="Walter F."/>
            <person name="Albersmeier A."/>
            <person name="Kalinowski J."/>
            <person name="Ruckert C."/>
        </authorList>
    </citation>
    <scope>NUCLEOTIDE SEQUENCE</scope>
    <source>
        <strain evidence="1">NBRC 110071</strain>
    </source>
</reference>
<evidence type="ECO:0008006" key="3">
    <source>
        <dbReference type="Google" id="ProtNLM"/>
    </source>
</evidence>
<accession>A0AA37S8A3</accession>
<dbReference type="Proteomes" id="UP001161389">
    <property type="component" value="Unassembled WGS sequence"/>
</dbReference>
<keyword evidence="2" id="KW-1185">Reference proteome</keyword>